<comment type="caution">
    <text evidence="2">The sequence shown here is derived from an EMBL/GenBank/DDBJ whole genome shotgun (WGS) entry which is preliminary data.</text>
</comment>
<evidence type="ECO:0000313" key="2">
    <source>
        <dbReference type="EMBL" id="KAH7416184.1"/>
    </source>
</evidence>
<proteinExistence type="predicted"/>
<protein>
    <submittedName>
        <fullName evidence="2">Uncharacterized protein</fullName>
    </submittedName>
</protein>
<name>A0A8T2TEL2_CERRI</name>
<reference evidence="2" key="1">
    <citation type="submission" date="2021-08" db="EMBL/GenBank/DDBJ databases">
        <title>WGS assembly of Ceratopteris richardii.</title>
        <authorList>
            <person name="Marchant D.B."/>
            <person name="Chen G."/>
            <person name="Jenkins J."/>
            <person name="Shu S."/>
            <person name="Leebens-Mack J."/>
            <person name="Grimwood J."/>
            <person name="Schmutz J."/>
            <person name="Soltis P."/>
            <person name="Soltis D."/>
            <person name="Chen Z.-H."/>
        </authorList>
    </citation>
    <scope>NUCLEOTIDE SEQUENCE</scope>
    <source>
        <strain evidence="2">Whitten #5841</strain>
        <tissue evidence="2">Leaf</tissue>
    </source>
</reference>
<dbReference type="Proteomes" id="UP000825935">
    <property type="component" value="Chromosome 14"/>
</dbReference>
<feature type="region of interest" description="Disordered" evidence="1">
    <location>
        <begin position="403"/>
        <end position="425"/>
    </location>
</feature>
<dbReference type="EMBL" id="CM035419">
    <property type="protein sequence ID" value="KAH7416184.1"/>
    <property type="molecule type" value="Genomic_DNA"/>
</dbReference>
<accession>A0A8T2TEL2</accession>
<dbReference type="PANTHER" id="PTHR31798">
    <property type="entry name" value="HYDROXYPROLINE-RICH GLYCOPROTEIN-LIKE"/>
    <property type="match status" value="1"/>
</dbReference>
<feature type="compositionally biased region" description="Polar residues" evidence="1">
    <location>
        <begin position="407"/>
        <end position="422"/>
    </location>
</feature>
<dbReference type="AlphaFoldDB" id="A0A8T2TEL2"/>
<evidence type="ECO:0000313" key="3">
    <source>
        <dbReference type="Proteomes" id="UP000825935"/>
    </source>
</evidence>
<keyword evidence="3" id="KW-1185">Reference proteome</keyword>
<evidence type="ECO:0000256" key="1">
    <source>
        <dbReference type="SAM" id="MobiDB-lite"/>
    </source>
</evidence>
<organism evidence="2 3">
    <name type="scientific">Ceratopteris richardii</name>
    <name type="common">Triangle waterfern</name>
    <dbReference type="NCBI Taxonomy" id="49495"/>
    <lineage>
        <taxon>Eukaryota</taxon>
        <taxon>Viridiplantae</taxon>
        <taxon>Streptophyta</taxon>
        <taxon>Embryophyta</taxon>
        <taxon>Tracheophyta</taxon>
        <taxon>Polypodiopsida</taxon>
        <taxon>Polypodiidae</taxon>
        <taxon>Polypodiales</taxon>
        <taxon>Pteridineae</taxon>
        <taxon>Pteridaceae</taxon>
        <taxon>Parkerioideae</taxon>
        <taxon>Ceratopteris</taxon>
    </lineage>
</organism>
<sequence length="482" mass="51378">MADGRNAATVAAINAAISSIPPTDNLYPPAEERGWKVYWARYWCFRSQKRERRVVPAARSDGASGSAREWPTAQGGIALAPPSSPASFVNSTLQSPADFTVSLAAVSASMCSPGRPNTMFTIGPYAHETQLVSPPVFSTFTTEPSTAPFTPPPELAHLTTPSSPDVPFAQYIRSSLEAKRAAREMVSPLSSSTLASPCDTPASYTPTSGHYYLGSPLGKLISPAWGSCSGELISHGKHPLHPKFFVGQAVSSFPTYDPFASASLDGIPHAAFIFPIDTNGKLEETLTSCSGHCDVAFDCGDCPLQEEVVETFACKHGGNSCHNEVSDTIIPADAAISVTTGVGEKSVELQQHESTWRVHFHLPDAHGSLPIEEAHANDGSCAELSSNVISKRGEKLQELLAHDSTEVPGSQCETQQHGTITRGQEHSKICAMDLSQLTDGEYALENEAGRIEAVQNHADPSHMSAIRPVVLELDEASRAIST</sequence>
<dbReference type="OrthoDB" id="1927968at2759"/>
<dbReference type="PANTHER" id="PTHR31798:SF10">
    <property type="entry name" value="OS02G0822000 PROTEIN"/>
    <property type="match status" value="1"/>
</dbReference>
<gene>
    <name evidence="2" type="ORF">KP509_14G079300</name>
</gene>
<dbReference type="InterPro" id="IPR040420">
    <property type="entry name" value="At1g76660-like"/>
</dbReference>